<dbReference type="GO" id="GO:0004553">
    <property type="term" value="F:hydrolase activity, hydrolyzing O-glycosyl compounds"/>
    <property type="evidence" value="ECO:0007669"/>
    <property type="project" value="UniProtKB-ARBA"/>
</dbReference>
<dbReference type="GO" id="GO:0005975">
    <property type="term" value="P:carbohydrate metabolic process"/>
    <property type="evidence" value="ECO:0007669"/>
    <property type="project" value="InterPro"/>
</dbReference>
<keyword evidence="4" id="KW-1185">Reference proteome</keyword>
<dbReference type="Pfam" id="PF00723">
    <property type="entry name" value="Glyco_hydro_15"/>
    <property type="match status" value="1"/>
</dbReference>
<dbReference type="InterPro" id="IPR045582">
    <property type="entry name" value="Trehalase-like_N"/>
</dbReference>
<sequence length="628" mass="69621">MTTATPRQPLIEDHAYLSNQHSGALLTRDGDVTWLCLPRFDAPSVFTSLLGEPEHGRWRLRIADGEVRERAYLPGTLVLRTRWCGPDGEAEVLDFMPLTSHRGSGRAHDDDAGALADEGEGEAARADLVRLVRCTSGSVSVDQCLQFRMDYGEVVPWVSRQTDPADESFLAVVAGGDALAVHGPDLRPDGTAHRGRTRLEAGQSAAWTLAWYPSWSMAPAAPDPERALEATVTDWVEWLGEPLATGPRADRVARSLLVLKGLTHRDTGGIVAAPTASLPEDIGGVRNWDYRYVWLRDTALTLEALMAHNHTDDACAWRDWLLRAIAGDPRDVQIMYTLSGERRMPERDLEHLPGYEGSRPVHVGNGAADQWQADVIGTVMLALGRLRDAGVDEDRWSWTLQKRLVERVLEHRDTKEHGLWEMRGEPAYFTHGRVMMWAALDQALHAARDHGLPAEDEELAAWEQVRDELREEILTEGVRPSGGFRQTYGSEETDASLLQIPHTGFLPHDDPRMLATVADVERDLVTETGLVMRYRASGMDGLPGEEAPFMMCGFWLVEQYARSGRLADAERLMARLDECSNDLFLMAEEYDDGLDRMAGNFPQAFSHLGLIRAVDALEEARGAAGGEG</sequence>
<accession>A0A7W9JGX5</accession>
<evidence type="ECO:0000259" key="1">
    <source>
        <dbReference type="Pfam" id="PF00723"/>
    </source>
</evidence>
<comment type="caution">
    <text evidence="3">The sequence shown here is derived from an EMBL/GenBank/DDBJ whole genome shotgun (WGS) entry which is preliminary data.</text>
</comment>
<organism evidence="3 4">
    <name type="scientific">Micrococcus endophyticus</name>
    <dbReference type="NCBI Taxonomy" id="455343"/>
    <lineage>
        <taxon>Bacteria</taxon>
        <taxon>Bacillati</taxon>
        <taxon>Actinomycetota</taxon>
        <taxon>Actinomycetes</taxon>
        <taxon>Micrococcales</taxon>
        <taxon>Micrococcaceae</taxon>
        <taxon>Micrococcus</taxon>
    </lineage>
</organism>
<dbReference type="InterPro" id="IPR011613">
    <property type="entry name" value="GH15-like"/>
</dbReference>
<dbReference type="Gene3D" id="1.50.10.10">
    <property type="match status" value="1"/>
</dbReference>
<evidence type="ECO:0000313" key="3">
    <source>
        <dbReference type="EMBL" id="MBB5847519.1"/>
    </source>
</evidence>
<evidence type="ECO:0000259" key="2">
    <source>
        <dbReference type="Pfam" id="PF19291"/>
    </source>
</evidence>
<dbReference type="AlphaFoldDB" id="A0A7W9JGX5"/>
<dbReference type="PANTHER" id="PTHR31616:SF0">
    <property type="entry name" value="GLUCAN 1,4-ALPHA-GLUCOSIDASE"/>
    <property type="match status" value="1"/>
</dbReference>
<reference evidence="3 4" key="1">
    <citation type="submission" date="2020-08" db="EMBL/GenBank/DDBJ databases">
        <title>Sequencing the genomes of 1000 actinobacteria strains.</title>
        <authorList>
            <person name="Klenk H.-P."/>
        </authorList>
    </citation>
    <scope>NUCLEOTIDE SEQUENCE [LARGE SCALE GENOMIC DNA]</scope>
    <source>
        <strain evidence="3 4">DSM 17945</strain>
    </source>
</reference>
<protein>
    <submittedName>
        <fullName evidence="3">GH15 family glucan-1,4-alpha-glucosidase</fullName>
    </submittedName>
</protein>
<dbReference type="SUPFAM" id="SSF48208">
    <property type="entry name" value="Six-hairpin glycosidases"/>
    <property type="match status" value="1"/>
</dbReference>
<gene>
    <name evidence="3" type="ORF">HDA33_000083</name>
</gene>
<name>A0A7W9JGX5_9MICC</name>
<evidence type="ECO:0000313" key="4">
    <source>
        <dbReference type="Proteomes" id="UP000567246"/>
    </source>
</evidence>
<dbReference type="InterPro" id="IPR008928">
    <property type="entry name" value="6-hairpin_glycosidase_sf"/>
</dbReference>
<dbReference type="InterPro" id="IPR012341">
    <property type="entry name" value="6hp_glycosidase-like_sf"/>
</dbReference>
<dbReference type="Pfam" id="PF19291">
    <property type="entry name" value="TREH_N"/>
    <property type="match status" value="1"/>
</dbReference>
<feature type="domain" description="Trehalase-like N-terminal" evidence="2">
    <location>
        <begin position="9"/>
        <end position="99"/>
    </location>
</feature>
<dbReference type="PANTHER" id="PTHR31616">
    <property type="entry name" value="TREHALASE"/>
    <property type="match status" value="1"/>
</dbReference>
<proteinExistence type="predicted"/>
<dbReference type="Proteomes" id="UP000567246">
    <property type="component" value="Unassembled WGS sequence"/>
</dbReference>
<feature type="domain" description="GH15-like" evidence="1">
    <location>
        <begin position="247"/>
        <end position="614"/>
    </location>
</feature>
<dbReference type="EMBL" id="JACHMW010000001">
    <property type="protein sequence ID" value="MBB5847519.1"/>
    <property type="molecule type" value="Genomic_DNA"/>
</dbReference>
<dbReference type="RefSeq" id="WP_184169721.1">
    <property type="nucleotide sequence ID" value="NZ_BAABAG010000003.1"/>
</dbReference>